<dbReference type="InterPro" id="IPR005235">
    <property type="entry name" value="YmdB-like"/>
</dbReference>
<keyword evidence="2" id="KW-0479">Metal-binding</keyword>
<name>A0A2H0YW77_9BACT</name>
<dbReference type="InterPro" id="IPR029052">
    <property type="entry name" value="Metallo-depent_PP-like"/>
</dbReference>
<evidence type="ECO:0000313" key="3">
    <source>
        <dbReference type="EMBL" id="PIS42686.1"/>
    </source>
</evidence>
<dbReference type="PIRSF" id="PIRSF004789">
    <property type="entry name" value="DR1281"/>
    <property type="match status" value="1"/>
</dbReference>
<dbReference type="GO" id="GO:0004113">
    <property type="term" value="F:2',3'-cyclic-nucleotide 3'-phosphodiesterase activity"/>
    <property type="evidence" value="ECO:0007669"/>
    <property type="project" value="TreeGrafter"/>
</dbReference>
<evidence type="ECO:0000313" key="4">
    <source>
        <dbReference type="Proteomes" id="UP000231542"/>
    </source>
</evidence>
<dbReference type="Pfam" id="PF13277">
    <property type="entry name" value="YmdB"/>
    <property type="match status" value="1"/>
</dbReference>
<organism evidence="3 4">
    <name type="scientific">Candidatus Kerfeldbacteria bacterium CG08_land_8_20_14_0_20_40_16</name>
    <dbReference type="NCBI Taxonomy" id="2014244"/>
    <lineage>
        <taxon>Bacteria</taxon>
        <taxon>Candidatus Kerfeldiibacteriota</taxon>
    </lineage>
</organism>
<dbReference type="AlphaFoldDB" id="A0A2H0YW77"/>
<accession>A0A2H0YW77</accession>
<sequence>MELKILFFGDIVGKIGRKAVRKTLPAYRKKYNPDLVIANVENLAHGKGITEKTLNEVKESGIDVFTSGNHIFRREEGLDLLADKDSLVIRPANYPEDTTGYGEKLVEIGTKKLLVINLIGRVFFEETFDSPFEKLDEILAKYANDNLSGIIVDFHAEATSEKVALGWYADGRVSAILGTHTHIPTADAKILPKGTAYITDIGMVGSKESVLGVKKEIIIEKFLKDLPIIFDIPEEGTVQINAALVTIDSKTKQAKRIKLINEETTI</sequence>
<feature type="binding site" evidence="2">
    <location>
        <position position="41"/>
    </location>
    <ligand>
        <name>Fe cation</name>
        <dbReference type="ChEBI" id="CHEBI:24875"/>
        <label>2</label>
    </ligand>
</feature>
<feature type="binding site" evidence="2">
    <location>
        <position position="42"/>
    </location>
    <ligand>
        <name>Fe cation</name>
        <dbReference type="ChEBI" id="CHEBI:24875"/>
        <label>1</label>
    </ligand>
</feature>
<feature type="active site" description="Proton donor" evidence="1">
    <location>
        <position position="70"/>
    </location>
</feature>
<feature type="binding site" evidence="2">
    <location>
        <position position="10"/>
    </location>
    <ligand>
        <name>Fe cation</name>
        <dbReference type="ChEBI" id="CHEBI:24875"/>
        <label>1</label>
    </ligand>
</feature>
<comment type="caution">
    <text evidence="3">The sequence shown here is derived from an EMBL/GenBank/DDBJ whole genome shotgun (WGS) entry which is preliminary data.</text>
</comment>
<feature type="binding site" evidence="2">
    <location>
        <position position="180"/>
    </location>
    <ligand>
        <name>Fe cation</name>
        <dbReference type="ChEBI" id="CHEBI:24875"/>
        <label>2</label>
    </ligand>
</feature>
<dbReference type="PANTHER" id="PTHR36303:SF1">
    <property type="entry name" value="2',3'-CYCLIC-NUCLEOTIDE 2'-PHOSPHODIESTERASE"/>
    <property type="match status" value="1"/>
</dbReference>
<evidence type="ECO:0000256" key="2">
    <source>
        <dbReference type="PIRSR" id="PIRSR004789-51"/>
    </source>
</evidence>
<feature type="binding site" evidence="2">
    <location>
        <position position="69"/>
    </location>
    <ligand>
        <name>Fe cation</name>
        <dbReference type="ChEBI" id="CHEBI:24875"/>
        <label>2</label>
    </ligand>
</feature>
<protein>
    <submittedName>
        <fullName evidence="3">TIGR00282 family metallophosphoesterase</fullName>
    </submittedName>
</protein>
<dbReference type="EMBL" id="PEXU01000027">
    <property type="protein sequence ID" value="PIS42686.1"/>
    <property type="molecule type" value="Genomic_DNA"/>
</dbReference>
<reference evidence="3 4" key="1">
    <citation type="submission" date="2017-09" db="EMBL/GenBank/DDBJ databases">
        <title>Depth-based differentiation of microbial function through sediment-hosted aquifers and enrichment of novel symbionts in the deep terrestrial subsurface.</title>
        <authorList>
            <person name="Probst A.J."/>
            <person name="Ladd B."/>
            <person name="Jarett J.K."/>
            <person name="Geller-Mcgrath D.E."/>
            <person name="Sieber C.M."/>
            <person name="Emerson J.B."/>
            <person name="Anantharaman K."/>
            <person name="Thomas B.C."/>
            <person name="Malmstrom R."/>
            <person name="Stieglmeier M."/>
            <person name="Klingl A."/>
            <person name="Woyke T."/>
            <person name="Ryan C.M."/>
            <person name="Banfield J.F."/>
        </authorList>
    </citation>
    <scope>NUCLEOTIDE SEQUENCE [LARGE SCALE GENOMIC DNA]</scope>
    <source>
        <strain evidence="3">CG08_land_8_20_14_0_20_40_16</strain>
    </source>
</reference>
<feature type="binding site" evidence="2">
    <location>
        <position position="41"/>
    </location>
    <ligand>
        <name>Fe cation</name>
        <dbReference type="ChEBI" id="CHEBI:24875"/>
        <label>1</label>
    </ligand>
</feature>
<dbReference type="NCBIfam" id="TIGR00282">
    <property type="entry name" value="TIGR00282 family metallophosphoesterase"/>
    <property type="match status" value="1"/>
</dbReference>
<dbReference type="Proteomes" id="UP000231542">
    <property type="component" value="Unassembled WGS sequence"/>
</dbReference>
<proteinExistence type="predicted"/>
<feature type="binding site" evidence="2">
    <location>
        <position position="182"/>
    </location>
    <ligand>
        <name>Fe cation</name>
        <dbReference type="ChEBI" id="CHEBI:24875"/>
        <label>1</label>
    </ligand>
</feature>
<feature type="binding site" evidence="2">
    <location>
        <position position="155"/>
    </location>
    <ligand>
        <name>Fe cation</name>
        <dbReference type="ChEBI" id="CHEBI:24875"/>
        <label>2</label>
    </ligand>
</feature>
<dbReference type="GO" id="GO:0046872">
    <property type="term" value="F:metal ion binding"/>
    <property type="evidence" value="ECO:0007669"/>
    <property type="project" value="UniProtKB-KW"/>
</dbReference>
<dbReference type="PANTHER" id="PTHR36303">
    <property type="entry name" value="2',3'-CYCLIC-NUCLEOTIDE 2'-PHOSPHODIESTERASE"/>
    <property type="match status" value="1"/>
</dbReference>
<dbReference type="Gene3D" id="3.60.21.10">
    <property type="match status" value="1"/>
</dbReference>
<evidence type="ECO:0000256" key="1">
    <source>
        <dbReference type="PIRSR" id="PIRSR004789-50"/>
    </source>
</evidence>
<gene>
    <name evidence="3" type="ORF">COT24_02235</name>
</gene>
<dbReference type="SUPFAM" id="SSF56300">
    <property type="entry name" value="Metallo-dependent phosphatases"/>
    <property type="match status" value="1"/>
</dbReference>